<name>A0ACB7P1T9_9PEZI</name>
<proteinExistence type="predicted"/>
<keyword evidence="2" id="KW-1185">Reference proteome</keyword>
<comment type="caution">
    <text evidence="1">The sequence shown here is derived from an EMBL/GenBank/DDBJ whole genome shotgun (WGS) entry which is preliminary data.</text>
</comment>
<evidence type="ECO:0000313" key="1">
    <source>
        <dbReference type="EMBL" id="KAH6623837.1"/>
    </source>
</evidence>
<dbReference type="EMBL" id="JAGIZQ010000006">
    <property type="protein sequence ID" value="KAH6623837.1"/>
    <property type="molecule type" value="Genomic_DNA"/>
</dbReference>
<accession>A0ACB7P1T9</accession>
<organism evidence="1 2">
    <name type="scientific">Chaetomium tenue</name>
    <dbReference type="NCBI Taxonomy" id="1854479"/>
    <lineage>
        <taxon>Eukaryota</taxon>
        <taxon>Fungi</taxon>
        <taxon>Dikarya</taxon>
        <taxon>Ascomycota</taxon>
        <taxon>Pezizomycotina</taxon>
        <taxon>Sordariomycetes</taxon>
        <taxon>Sordariomycetidae</taxon>
        <taxon>Sordariales</taxon>
        <taxon>Chaetomiaceae</taxon>
        <taxon>Chaetomium</taxon>
    </lineage>
</organism>
<gene>
    <name evidence="1" type="ORF">F5144DRAFT_595936</name>
</gene>
<sequence length="330" mass="34245">MALLGISLILASVVLFCMRRPAWFSSLFGGPSPPPIEPAPPEIKFDDSPVDADASAKDDPSHATNGANGKAAAAQTAMPPPPVIQHTAPEPDTSRRSPDDDEQTTPKASATTLTTPVPALALSTPEPTPTVPQINGRSPAAPTPASTSSLMPPPPRPPTLRPPSSGTTNTPSLAPPRGRPLPVPARGQPGCSTLAPPPTHSSKPDKPSRAVILTPGHSPLDWARLSGDPSADLRGLPAGSPYLRVTPSMLKRMTGRRGKDAWTVLGGRVYNMTPYLPFHPGGEPELLRAAARDGTRLFGEIHPWVNYEGMLAAFGTAGGGGGAGDMEAMD</sequence>
<dbReference type="Proteomes" id="UP000724584">
    <property type="component" value="Unassembled WGS sequence"/>
</dbReference>
<reference evidence="1 2" key="1">
    <citation type="journal article" date="2021" name="Nat. Commun.">
        <title>Genetic determinants of endophytism in the Arabidopsis root mycobiome.</title>
        <authorList>
            <person name="Mesny F."/>
            <person name="Miyauchi S."/>
            <person name="Thiergart T."/>
            <person name="Pickel B."/>
            <person name="Atanasova L."/>
            <person name="Karlsson M."/>
            <person name="Huettel B."/>
            <person name="Barry K.W."/>
            <person name="Haridas S."/>
            <person name="Chen C."/>
            <person name="Bauer D."/>
            <person name="Andreopoulos W."/>
            <person name="Pangilinan J."/>
            <person name="LaButti K."/>
            <person name="Riley R."/>
            <person name="Lipzen A."/>
            <person name="Clum A."/>
            <person name="Drula E."/>
            <person name="Henrissat B."/>
            <person name="Kohler A."/>
            <person name="Grigoriev I.V."/>
            <person name="Martin F.M."/>
            <person name="Hacquard S."/>
        </authorList>
    </citation>
    <scope>NUCLEOTIDE SEQUENCE [LARGE SCALE GENOMIC DNA]</scope>
    <source>
        <strain evidence="1 2">MPI-SDFR-AT-0079</strain>
    </source>
</reference>
<evidence type="ECO:0000313" key="2">
    <source>
        <dbReference type="Proteomes" id="UP000724584"/>
    </source>
</evidence>
<protein>
    <submittedName>
        <fullName evidence="1">Uncharacterized protein</fullName>
    </submittedName>
</protein>